<accession>A0A1A8X338</accession>
<protein>
    <submittedName>
        <fullName evidence="2">Uncharacterized protein</fullName>
    </submittedName>
</protein>
<dbReference type="EMBL" id="LT594632">
    <property type="protein sequence ID" value="SCO93130.1"/>
    <property type="molecule type" value="Genomic_DNA"/>
</dbReference>
<dbReference type="OMA" id="NKFHINF"/>
<evidence type="ECO:0000313" key="3">
    <source>
        <dbReference type="EMBL" id="SCO93130.1"/>
    </source>
</evidence>
<dbReference type="KEGG" id="pmal:PMUG01_11038100"/>
<sequence length="338" mass="40782">MKLKFLVSDGILKREKKKKMCNFMVLCNNLCLLKNYNGCNKKIFSDKEKWNNMLSFKKGYKNCSDSSFIGNNIYVDNSKRKNLHNRKANFINFAGISKRNRSEQGKGRSSFLVNDNLFYSHIIYKLVQKKNKKDQNYISNDFFYHLNKFHLHFVNNYFNEFYLRFTKTSKIFFVVLFSLSIFLTCFLITSSNYLEYNIILKYHIKFLSLLFSFFSSYYLGLQVTNYYFTNNAYYLYTFYFLVSSIFSIFMADYDIWASYYFLNLNFLFFLAINYYNMFLNRLPSYLFKNVNRVIYFSLLSSYLAVNKGKYIENNIEILRDENVDISFFKLFKIIPYIF</sequence>
<dbReference type="AlphaFoldDB" id="A0A1A8X338"/>
<evidence type="ECO:0000313" key="5">
    <source>
        <dbReference type="Proteomes" id="UP000219813"/>
    </source>
</evidence>
<keyword evidence="1" id="KW-0472">Membrane</keyword>
<evidence type="ECO:0000313" key="4">
    <source>
        <dbReference type="Proteomes" id="UP000078597"/>
    </source>
</evidence>
<dbReference type="Proteomes" id="UP000078597">
    <property type="component" value="Unassembled WGS sequence"/>
</dbReference>
<reference evidence="2" key="2">
    <citation type="submission" date="2016-05" db="EMBL/GenBank/DDBJ databases">
        <authorList>
            <person name="Lavstsen T."/>
            <person name="Jespersen J.S."/>
        </authorList>
    </citation>
    <scope>NUCLEOTIDE SEQUENCE [LARGE SCALE GENOMIC DNA]</scope>
</reference>
<dbReference type="RefSeq" id="XP_028862568.1">
    <property type="nucleotide sequence ID" value="XM_029006039.1"/>
</dbReference>
<feature type="transmembrane region" description="Helical" evidence="1">
    <location>
        <begin position="233"/>
        <end position="251"/>
    </location>
</feature>
<dbReference type="Proteomes" id="UP000219813">
    <property type="component" value="Chromosome 11"/>
</dbReference>
<dbReference type="VEuPathDB" id="PlasmoDB:PmUG01_11038100"/>
<reference evidence="3 5" key="3">
    <citation type="submission" date="2016-06" db="EMBL/GenBank/DDBJ databases">
        <authorList>
            <consortium name="Pathogen Informatics"/>
        </authorList>
    </citation>
    <scope>NUCLEOTIDE SEQUENCE [LARGE SCALE GENOMIC DNA]</scope>
</reference>
<dbReference type="OrthoDB" id="376702at2759"/>
<feature type="transmembrane region" description="Helical" evidence="1">
    <location>
        <begin position="202"/>
        <end position="221"/>
    </location>
</feature>
<keyword evidence="5" id="KW-1185">Reference proteome</keyword>
<reference evidence="4" key="1">
    <citation type="submission" date="2016-05" db="EMBL/GenBank/DDBJ databases">
        <authorList>
            <person name="Naeem Raeece"/>
        </authorList>
    </citation>
    <scope>NUCLEOTIDE SEQUENCE [LARGE SCALE GENOMIC DNA]</scope>
</reference>
<keyword evidence="1" id="KW-1133">Transmembrane helix</keyword>
<name>A0A1A8X338_PLAMA</name>
<evidence type="ECO:0000313" key="2">
    <source>
        <dbReference type="EMBL" id="SBS98172.1"/>
    </source>
</evidence>
<dbReference type="EMBL" id="FLQW01005035">
    <property type="protein sequence ID" value="SBS98172.1"/>
    <property type="molecule type" value="Genomic_DNA"/>
</dbReference>
<proteinExistence type="predicted"/>
<feature type="transmembrane region" description="Helical" evidence="1">
    <location>
        <begin position="171"/>
        <end position="190"/>
    </location>
</feature>
<evidence type="ECO:0000256" key="1">
    <source>
        <dbReference type="SAM" id="Phobius"/>
    </source>
</evidence>
<gene>
    <name evidence="3" type="primary">PmUG01_11038100</name>
    <name evidence="2" type="ORF">PMALA_062640</name>
    <name evidence="3" type="ORF">PMUG01_11038100</name>
</gene>
<keyword evidence="1" id="KW-0812">Transmembrane</keyword>
<feature type="transmembrane region" description="Helical" evidence="1">
    <location>
        <begin position="257"/>
        <end position="275"/>
    </location>
</feature>
<organism evidence="2 4">
    <name type="scientific">Plasmodium malariae</name>
    <dbReference type="NCBI Taxonomy" id="5858"/>
    <lineage>
        <taxon>Eukaryota</taxon>
        <taxon>Sar</taxon>
        <taxon>Alveolata</taxon>
        <taxon>Apicomplexa</taxon>
        <taxon>Aconoidasida</taxon>
        <taxon>Haemosporida</taxon>
        <taxon>Plasmodiidae</taxon>
        <taxon>Plasmodium</taxon>
        <taxon>Plasmodium (Plasmodium)</taxon>
    </lineage>
</organism>
<dbReference type="GeneID" id="39869842"/>